<evidence type="ECO:0000256" key="1">
    <source>
        <dbReference type="SAM" id="Phobius"/>
    </source>
</evidence>
<keyword evidence="1" id="KW-1133">Transmembrane helix</keyword>
<organism evidence="2 3">
    <name type="scientific">Candidatus Enterococcus moelleringii</name>
    <dbReference type="NCBI Taxonomy" id="2815325"/>
    <lineage>
        <taxon>Bacteria</taxon>
        <taxon>Bacillati</taxon>
        <taxon>Bacillota</taxon>
        <taxon>Bacilli</taxon>
        <taxon>Lactobacillales</taxon>
        <taxon>Enterococcaceae</taxon>
        <taxon>Enterococcus</taxon>
    </lineage>
</organism>
<feature type="transmembrane region" description="Helical" evidence="1">
    <location>
        <begin position="78"/>
        <end position="98"/>
    </location>
</feature>
<evidence type="ECO:0000313" key="3">
    <source>
        <dbReference type="Proteomes" id="UP000664601"/>
    </source>
</evidence>
<keyword evidence="1" id="KW-0812">Transmembrane</keyword>
<gene>
    <name evidence="2" type="ORF">JZO70_12180</name>
</gene>
<sequence>MAILLTLLIDLLSVVLFVFRITTSNQVMLLISGVIQLMFFIDLLAILLLREKYYPLPAAMEVNMARRRSRRPQKKRPGGLFVGLSCIVSFGVLVFYLFTLAKLFL</sequence>
<dbReference type="EMBL" id="JAFREM010000018">
    <property type="protein sequence ID" value="MBO1306926.1"/>
    <property type="molecule type" value="Genomic_DNA"/>
</dbReference>
<dbReference type="RefSeq" id="WP_207673843.1">
    <property type="nucleotide sequence ID" value="NZ_JAFREM010000018.1"/>
</dbReference>
<protein>
    <recommendedName>
        <fullName evidence="4">DUF3899 domain-containing protein</fullName>
    </recommendedName>
</protein>
<keyword evidence="1" id="KW-0472">Membrane</keyword>
<proteinExistence type="predicted"/>
<reference evidence="2 3" key="1">
    <citation type="submission" date="2021-03" db="EMBL/GenBank/DDBJ databases">
        <title>Enterococcal diversity collection.</title>
        <authorList>
            <person name="Gilmore M.S."/>
            <person name="Schwartzman J."/>
            <person name="Van Tyne D."/>
            <person name="Martin M."/>
            <person name="Earl A.M."/>
            <person name="Manson A.L."/>
            <person name="Straub T."/>
            <person name="Salamzade R."/>
            <person name="Saavedra J."/>
            <person name="Lebreton F."/>
            <person name="Prichula J."/>
            <person name="Schaufler K."/>
            <person name="Gaca A."/>
            <person name="Sgardioli B."/>
            <person name="Wagenaar J."/>
            <person name="Strong T."/>
        </authorList>
    </citation>
    <scope>NUCLEOTIDE SEQUENCE [LARGE SCALE GENOMIC DNA]</scope>
    <source>
        <strain evidence="2 3">669A</strain>
    </source>
</reference>
<dbReference type="Proteomes" id="UP000664601">
    <property type="component" value="Unassembled WGS sequence"/>
</dbReference>
<accession>A0ABS3LBC8</accession>
<feature type="transmembrane region" description="Helical" evidence="1">
    <location>
        <begin position="27"/>
        <end position="49"/>
    </location>
</feature>
<name>A0ABS3LBC8_9ENTE</name>
<keyword evidence="3" id="KW-1185">Reference proteome</keyword>
<comment type="caution">
    <text evidence="2">The sequence shown here is derived from an EMBL/GenBank/DDBJ whole genome shotgun (WGS) entry which is preliminary data.</text>
</comment>
<evidence type="ECO:0008006" key="4">
    <source>
        <dbReference type="Google" id="ProtNLM"/>
    </source>
</evidence>
<evidence type="ECO:0000313" key="2">
    <source>
        <dbReference type="EMBL" id="MBO1306926.1"/>
    </source>
</evidence>